<reference evidence="1 2" key="1">
    <citation type="submission" date="2020-04" db="EMBL/GenBank/DDBJ databases">
        <authorList>
            <person name="Hitch T.C.A."/>
            <person name="Wylensek D."/>
            <person name="Clavel T."/>
        </authorList>
    </citation>
    <scope>NUCLEOTIDE SEQUENCE [LARGE SCALE GENOMIC DNA]</scope>
    <source>
        <strain evidence="1 2">Med78_4-601-WT-2</strain>
    </source>
</reference>
<accession>A0AA44DJG9</accession>
<comment type="caution">
    <text evidence="1">The sequence shown here is derived from an EMBL/GenBank/DDBJ whole genome shotgun (WGS) entry which is preliminary data.</text>
</comment>
<dbReference type="Proteomes" id="UP000573963">
    <property type="component" value="Unassembled WGS sequence"/>
</dbReference>
<name>A0AA44DJG9_PARBF</name>
<organism evidence="1 2">
    <name type="scientific">Paraclostridium bifermentans</name>
    <name type="common">Clostridium bifermentans</name>
    <dbReference type="NCBI Taxonomy" id="1490"/>
    <lineage>
        <taxon>Bacteria</taxon>
        <taxon>Bacillati</taxon>
        <taxon>Bacillota</taxon>
        <taxon>Clostridia</taxon>
        <taxon>Peptostreptococcales</taxon>
        <taxon>Peptostreptococcaceae</taxon>
        <taxon>Paraclostridium</taxon>
    </lineage>
</organism>
<evidence type="ECO:0000313" key="1">
    <source>
        <dbReference type="EMBL" id="NME08652.1"/>
    </source>
</evidence>
<sequence>MIISGAICIILSILDTYLINSDFLSKSYLVLILLSVTSPFYTDIHLRMLFDKNGNLKIKNKAIVKVSSTIYFCFEITSNPKLSKRVLEDAFKINLSNLP</sequence>
<protein>
    <submittedName>
        <fullName evidence="1">Uncharacterized protein</fullName>
    </submittedName>
</protein>
<dbReference type="RefSeq" id="WP_168931104.1">
    <property type="nucleotide sequence ID" value="NZ_JABAFD010000002.1"/>
</dbReference>
<dbReference type="EMBL" id="JABAFD010000002">
    <property type="protein sequence ID" value="NME08652.1"/>
    <property type="molecule type" value="Genomic_DNA"/>
</dbReference>
<evidence type="ECO:0000313" key="2">
    <source>
        <dbReference type="Proteomes" id="UP000573963"/>
    </source>
</evidence>
<dbReference type="AlphaFoldDB" id="A0AA44DJG9"/>
<gene>
    <name evidence="1" type="ORF">HF875_03920</name>
</gene>
<proteinExistence type="predicted"/>